<comment type="caution">
    <text evidence="1">The sequence shown here is derived from an EMBL/GenBank/DDBJ whole genome shotgun (WGS) entry which is preliminary data.</text>
</comment>
<reference evidence="1" key="1">
    <citation type="submission" date="2023-04" db="EMBL/GenBank/DDBJ databases">
        <title>Phytophthora fragariaefolia NBRC 109709.</title>
        <authorList>
            <person name="Ichikawa N."/>
            <person name="Sato H."/>
            <person name="Tonouchi N."/>
        </authorList>
    </citation>
    <scope>NUCLEOTIDE SEQUENCE</scope>
    <source>
        <strain evidence="1">NBRC 109709</strain>
    </source>
</reference>
<evidence type="ECO:0000313" key="2">
    <source>
        <dbReference type="Proteomes" id="UP001165121"/>
    </source>
</evidence>
<evidence type="ECO:0000313" key="1">
    <source>
        <dbReference type="EMBL" id="GMF44425.1"/>
    </source>
</evidence>
<sequence length="89" mass="10389">MDPIEWVATPQQPDATSCGVLVVAQVHNYLTGNIDRQYYRVFKNDVKIMRLRLMWVIMHLSHERLISNEDLLRLGKSTRTVRQSSDAVY</sequence>
<name>A0A9W6XSL7_9STRA</name>
<organism evidence="1 2">
    <name type="scientific">Phytophthora fragariaefolia</name>
    <dbReference type="NCBI Taxonomy" id="1490495"/>
    <lineage>
        <taxon>Eukaryota</taxon>
        <taxon>Sar</taxon>
        <taxon>Stramenopiles</taxon>
        <taxon>Oomycota</taxon>
        <taxon>Peronosporomycetes</taxon>
        <taxon>Peronosporales</taxon>
        <taxon>Peronosporaceae</taxon>
        <taxon>Phytophthora</taxon>
    </lineage>
</organism>
<dbReference type="SUPFAM" id="SSF54001">
    <property type="entry name" value="Cysteine proteinases"/>
    <property type="match status" value="1"/>
</dbReference>
<gene>
    <name evidence="1" type="ORF">Pfra01_001546000</name>
</gene>
<dbReference type="EMBL" id="BSXT01001673">
    <property type="protein sequence ID" value="GMF44425.1"/>
    <property type="molecule type" value="Genomic_DNA"/>
</dbReference>
<dbReference type="AlphaFoldDB" id="A0A9W6XSL7"/>
<protein>
    <submittedName>
        <fullName evidence="1">Unnamed protein product</fullName>
    </submittedName>
</protein>
<dbReference type="Proteomes" id="UP001165121">
    <property type="component" value="Unassembled WGS sequence"/>
</dbReference>
<accession>A0A9W6XSL7</accession>
<proteinExistence type="predicted"/>
<dbReference type="OrthoDB" id="109811at2759"/>
<dbReference type="InterPro" id="IPR038765">
    <property type="entry name" value="Papain-like_cys_pep_sf"/>
</dbReference>
<keyword evidence="2" id="KW-1185">Reference proteome</keyword>